<protein>
    <recommendedName>
        <fullName evidence="3">IkappaB kinase</fullName>
        <ecNumber evidence="3">2.7.11.10</ecNumber>
    </recommendedName>
</protein>
<evidence type="ECO:0000256" key="8">
    <source>
        <dbReference type="ARBA" id="ARBA00022777"/>
    </source>
</evidence>
<dbReference type="GO" id="GO:0005737">
    <property type="term" value="C:cytoplasm"/>
    <property type="evidence" value="ECO:0007669"/>
    <property type="project" value="UniProtKB-SubCell"/>
</dbReference>
<dbReference type="GeneID" id="87882091"/>
<dbReference type="InterPro" id="IPR000719">
    <property type="entry name" value="Prot_kinase_dom"/>
</dbReference>
<proteinExistence type="inferred from homology"/>
<dbReference type="GO" id="GO:0005524">
    <property type="term" value="F:ATP binding"/>
    <property type="evidence" value="ECO:0007669"/>
    <property type="project" value="UniProtKB-UniRule"/>
</dbReference>
<dbReference type="GO" id="GO:0004674">
    <property type="term" value="F:protein serine/threonine kinase activity"/>
    <property type="evidence" value="ECO:0007669"/>
    <property type="project" value="UniProtKB-KW"/>
</dbReference>
<dbReference type="InterPro" id="IPR000253">
    <property type="entry name" value="FHA_dom"/>
</dbReference>
<comment type="catalytic activity">
    <reaction evidence="10">
        <text>L-seryl-[I-kappa-B protein] + ATP = O-phospho-L-seryl-[I-kappa-B protein] + ADP + H(+)</text>
        <dbReference type="Rhea" id="RHEA:19073"/>
        <dbReference type="Rhea" id="RHEA-COMP:13698"/>
        <dbReference type="Rhea" id="RHEA-COMP:13699"/>
        <dbReference type="ChEBI" id="CHEBI:15378"/>
        <dbReference type="ChEBI" id="CHEBI:29999"/>
        <dbReference type="ChEBI" id="CHEBI:30616"/>
        <dbReference type="ChEBI" id="CHEBI:83421"/>
        <dbReference type="ChEBI" id="CHEBI:456216"/>
        <dbReference type="EC" id="2.7.11.10"/>
    </reaction>
</comment>
<dbReference type="Proteomes" id="UP001273166">
    <property type="component" value="Unassembled WGS sequence"/>
</dbReference>
<evidence type="ECO:0000259" key="14">
    <source>
        <dbReference type="PROSITE" id="PS50006"/>
    </source>
</evidence>
<dbReference type="PANTHER" id="PTHR22969">
    <property type="entry name" value="IKB KINASE"/>
    <property type="match status" value="1"/>
</dbReference>
<reference evidence="16" key="2">
    <citation type="submission" date="2023-06" db="EMBL/GenBank/DDBJ databases">
        <authorList>
            <consortium name="Lawrence Berkeley National Laboratory"/>
            <person name="Mondo S.J."/>
            <person name="Hensen N."/>
            <person name="Bonometti L."/>
            <person name="Westerberg I."/>
            <person name="Brannstrom I.O."/>
            <person name="Guillou S."/>
            <person name="Cros-Aarteil S."/>
            <person name="Calhoun S."/>
            <person name="Haridas S."/>
            <person name="Kuo A."/>
            <person name="Pangilinan J."/>
            <person name="Riley R."/>
            <person name="Labutti K."/>
            <person name="Andreopoulos B."/>
            <person name="Lipzen A."/>
            <person name="Chen C."/>
            <person name="Yanf M."/>
            <person name="Daum C."/>
            <person name="Ng V."/>
            <person name="Clum A."/>
            <person name="Steindorff A."/>
            <person name="Ohm R."/>
            <person name="Martin F."/>
            <person name="Silar P."/>
            <person name="Natvig D."/>
            <person name="Lalanne C."/>
            <person name="Gautier V."/>
            <person name="Ament-Velasquez S.L."/>
            <person name="Kruys A."/>
            <person name="Hutchinson M.I."/>
            <person name="Powell A.J."/>
            <person name="Barry K."/>
            <person name="Miller A.N."/>
            <person name="Grigoriev I.V."/>
            <person name="Debuchy R."/>
            <person name="Gladieux P."/>
            <person name="Thoren M.H."/>
            <person name="Johannesson H."/>
        </authorList>
    </citation>
    <scope>NUCLEOTIDE SEQUENCE</scope>
    <source>
        <strain evidence="16">CBS 333.67</strain>
    </source>
</reference>
<feature type="domain" description="Protein kinase" evidence="15">
    <location>
        <begin position="210"/>
        <end position="417"/>
    </location>
</feature>
<evidence type="ECO:0000256" key="2">
    <source>
        <dbReference type="ARBA" id="ARBA00005575"/>
    </source>
</evidence>
<dbReference type="InterPro" id="IPR011009">
    <property type="entry name" value="Kinase-like_dom_sf"/>
</dbReference>
<feature type="compositionally biased region" description="Basic and acidic residues" evidence="13">
    <location>
        <begin position="28"/>
        <end position="41"/>
    </location>
</feature>
<dbReference type="RefSeq" id="XP_062718597.1">
    <property type="nucleotide sequence ID" value="XM_062863262.1"/>
</dbReference>
<evidence type="ECO:0000256" key="5">
    <source>
        <dbReference type="ARBA" id="ARBA00022527"/>
    </source>
</evidence>
<dbReference type="EC" id="2.7.11.10" evidence="3"/>
<dbReference type="SMART" id="SM00220">
    <property type="entry name" value="S_TKc"/>
    <property type="match status" value="1"/>
</dbReference>
<evidence type="ECO:0000256" key="12">
    <source>
        <dbReference type="RuleBase" id="RU000304"/>
    </source>
</evidence>
<keyword evidence="4" id="KW-0963">Cytoplasm</keyword>
<evidence type="ECO:0000256" key="1">
    <source>
        <dbReference type="ARBA" id="ARBA00004496"/>
    </source>
</evidence>
<keyword evidence="5 12" id="KW-0723">Serine/threonine-protein kinase</keyword>
<feature type="domain" description="FHA" evidence="14">
    <location>
        <begin position="67"/>
        <end position="119"/>
    </location>
</feature>
<dbReference type="PANTHER" id="PTHR22969:SF17">
    <property type="entry name" value="INHIBITOR OF NUCLEAR FACTOR KAPPA-B KINASE SUBUNIT BETA"/>
    <property type="match status" value="1"/>
</dbReference>
<dbReference type="AlphaFoldDB" id="A0AAJ0GMR9"/>
<feature type="region of interest" description="Disordered" evidence="13">
    <location>
        <begin position="22"/>
        <end position="42"/>
    </location>
</feature>
<reference evidence="16" key="1">
    <citation type="journal article" date="2023" name="Mol. Phylogenet. Evol.">
        <title>Genome-scale phylogeny and comparative genomics of the fungal order Sordariales.</title>
        <authorList>
            <person name="Hensen N."/>
            <person name="Bonometti L."/>
            <person name="Westerberg I."/>
            <person name="Brannstrom I.O."/>
            <person name="Guillou S."/>
            <person name="Cros-Aarteil S."/>
            <person name="Calhoun S."/>
            <person name="Haridas S."/>
            <person name="Kuo A."/>
            <person name="Mondo S."/>
            <person name="Pangilinan J."/>
            <person name="Riley R."/>
            <person name="LaButti K."/>
            <person name="Andreopoulos B."/>
            <person name="Lipzen A."/>
            <person name="Chen C."/>
            <person name="Yan M."/>
            <person name="Daum C."/>
            <person name="Ng V."/>
            <person name="Clum A."/>
            <person name="Steindorff A."/>
            <person name="Ohm R.A."/>
            <person name="Martin F."/>
            <person name="Silar P."/>
            <person name="Natvig D.O."/>
            <person name="Lalanne C."/>
            <person name="Gautier V."/>
            <person name="Ament-Velasquez S.L."/>
            <person name="Kruys A."/>
            <person name="Hutchinson M.I."/>
            <person name="Powell A.J."/>
            <person name="Barry K."/>
            <person name="Miller A.N."/>
            <person name="Grigoriev I.V."/>
            <person name="Debuchy R."/>
            <person name="Gladieux P."/>
            <person name="Hiltunen Thoren M."/>
            <person name="Johannesson H."/>
        </authorList>
    </citation>
    <scope>NUCLEOTIDE SEQUENCE</scope>
    <source>
        <strain evidence="16">CBS 333.67</strain>
    </source>
</reference>
<gene>
    <name evidence="16" type="ORF">B0T15DRAFT_256976</name>
</gene>
<evidence type="ECO:0000256" key="13">
    <source>
        <dbReference type="SAM" id="MobiDB-lite"/>
    </source>
</evidence>
<name>A0AAJ0GMR9_9PEZI</name>
<keyword evidence="8 16" id="KW-0418">Kinase</keyword>
<comment type="similarity">
    <text evidence="2">Belongs to the protein kinase superfamily. CAMK Ser/Thr protein kinase family. CHEK2 subfamily.</text>
</comment>
<evidence type="ECO:0000256" key="9">
    <source>
        <dbReference type="ARBA" id="ARBA00022840"/>
    </source>
</evidence>
<evidence type="ECO:0000259" key="15">
    <source>
        <dbReference type="PROSITE" id="PS50011"/>
    </source>
</evidence>
<evidence type="ECO:0000313" key="17">
    <source>
        <dbReference type="Proteomes" id="UP001273166"/>
    </source>
</evidence>
<comment type="subcellular location">
    <subcellularLocation>
        <location evidence="1">Cytoplasm</location>
    </subcellularLocation>
</comment>
<evidence type="ECO:0000256" key="6">
    <source>
        <dbReference type="ARBA" id="ARBA00022679"/>
    </source>
</evidence>
<evidence type="ECO:0000256" key="4">
    <source>
        <dbReference type="ARBA" id="ARBA00022490"/>
    </source>
</evidence>
<keyword evidence="17" id="KW-1185">Reference proteome</keyword>
<dbReference type="PROSITE" id="PS00107">
    <property type="entry name" value="PROTEIN_KINASE_ATP"/>
    <property type="match status" value="1"/>
</dbReference>
<dbReference type="SUPFAM" id="SSF49879">
    <property type="entry name" value="SMAD/FHA domain"/>
    <property type="match status" value="1"/>
</dbReference>
<dbReference type="Gene3D" id="2.60.200.20">
    <property type="match status" value="1"/>
</dbReference>
<dbReference type="EMBL" id="JAUDZG010000006">
    <property type="protein sequence ID" value="KAK3302817.1"/>
    <property type="molecule type" value="Genomic_DNA"/>
</dbReference>
<dbReference type="Gene3D" id="1.10.510.10">
    <property type="entry name" value="Transferase(Phosphotransferase) domain 1"/>
    <property type="match status" value="1"/>
</dbReference>
<dbReference type="GO" id="GO:0033209">
    <property type="term" value="P:tumor necrosis factor-mediated signaling pathway"/>
    <property type="evidence" value="ECO:0007669"/>
    <property type="project" value="TreeGrafter"/>
</dbReference>
<sequence length="417" mass="47026">AKKVIKAKPNRNRLILPRLTETEQPQLSRRERESAPLEQPREQVPAYFHHPGLELRFSRGPLTPYGFLFGHDENSDVVLECDIPSFSAHHFALTFDDHHRPIIKDLGSYNGTEVTYDGVGEGRRSDFVWVIGGHDVPRKITTIVICVHESLKFQIVVTDHDITSPPYIDNVKRFRQGMANAESLFGRLDLRSRPHTERASQAHTPGTGPIVLRKKLGEGTFGVVTRLWDVSTAAECALKEPSERATRNGWVNLDAWRKEARIMGLVSHDRIVRLIRSDFTPVPQLRFEYIPGGNLSDYHDLSECECLQVLRQCLSALVHLHGREPPIVHRDIKPSNILVQHRHAGNIDVKLGDFGLLREGPDPTTICGSLRYLAPEIYAEQDRRRIHSDEKNYTPAVDIWSLGVAVLECAGELPSGG</sequence>
<dbReference type="GO" id="GO:0045944">
    <property type="term" value="P:positive regulation of transcription by RNA polymerase II"/>
    <property type="evidence" value="ECO:0007669"/>
    <property type="project" value="TreeGrafter"/>
</dbReference>
<organism evidence="16 17">
    <name type="scientific">Chaetomium strumarium</name>
    <dbReference type="NCBI Taxonomy" id="1170767"/>
    <lineage>
        <taxon>Eukaryota</taxon>
        <taxon>Fungi</taxon>
        <taxon>Dikarya</taxon>
        <taxon>Ascomycota</taxon>
        <taxon>Pezizomycotina</taxon>
        <taxon>Sordariomycetes</taxon>
        <taxon>Sordariomycetidae</taxon>
        <taxon>Sordariales</taxon>
        <taxon>Chaetomiaceae</taxon>
        <taxon>Chaetomium</taxon>
    </lineage>
</organism>
<dbReference type="InterPro" id="IPR008271">
    <property type="entry name" value="Ser/Thr_kinase_AS"/>
</dbReference>
<dbReference type="CDD" id="cd00060">
    <property type="entry name" value="FHA"/>
    <property type="match status" value="1"/>
</dbReference>
<dbReference type="PROSITE" id="PS50011">
    <property type="entry name" value="PROTEIN_KINASE_DOM"/>
    <property type="match status" value="1"/>
</dbReference>
<dbReference type="InterPro" id="IPR017441">
    <property type="entry name" value="Protein_kinase_ATP_BS"/>
</dbReference>
<dbReference type="InterPro" id="IPR008984">
    <property type="entry name" value="SMAD_FHA_dom_sf"/>
</dbReference>
<evidence type="ECO:0000256" key="7">
    <source>
        <dbReference type="ARBA" id="ARBA00022741"/>
    </source>
</evidence>
<dbReference type="Pfam" id="PF00069">
    <property type="entry name" value="Pkinase"/>
    <property type="match status" value="1"/>
</dbReference>
<evidence type="ECO:0000256" key="11">
    <source>
        <dbReference type="PROSITE-ProRule" id="PRU10141"/>
    </source>
</evidence>
<dbReference type="PROSITE" id="PS00108">
    <property type="entry name" value="PROTEIN_KINASE_ST"/>
    <property type="match status" value="1"/>
</dbReference>
<dbReference type="InterPro" id="IPR051180">
    <property type="entry name" value="IKK"/>
</dbReference>
<dbReference type="SUPFAM" id="SSF56112">
    <property type="entry name" value="Protein kinase-like (PK-like)"/>
    <property type="match status" value="1"/>
</dbReference>
<feature type="binding site" evidence="11">
    <location>
        <position position="239"/>
    </location>
    <ligand>
        <name>ATP</name>
        <dbReference type="ChEBI" id="CHEBI:30616"/>
    </ligand>
</feature>
<dbReference type="PROSITE" id="PS50006">
    <property type="entry name" value="FHA_DOMAIN"/>
    <property type="match status" value="1"/>
</dbReference>
<keyword evidence="7 11" id="KW-0547">Nucleotide-binding</keyword>
<dbReference type="Pfam" id="PF00498">
    <property type="entry name" value="FHA"/>
    <property type="match status" value="1"/>
</dbReference>
<evidence type="ECO:0000256" key="10">
    <source>
        <dbReference type="ARBA" id="ARBA00048789"/>
    </source>
</evidence>
<keyword evidence="6" id="KW-0808">Transferase</keyword>
<evidence type="ECO:0000313" key="16">
    <source>
        <dbReference type="EMBL" id="KAK3302817.1"/>
    </source>
</evidence>
<evidence type="ECO:0000256" key="3">
    <source>
        <dbReference type="ARBA" id="ARBA00012442"/>
    </source>
</evidence>
<comment type="caution">
    <text evidence="16">The sequence shown here is derived from an EMBL/GenBank/DDBJ whole genome shotgun (WGS) entry which is preliminary data.</text>
</comment>
<accession>A0AAJ0GMR9</accession>
<feature type="non-terminal residue" evidence="16">
    <location>
        <position position="1"/>
    </location>
</feature>
<keyword evidence="9 11" id="KW-0067">ATP-binding</keyword>